<keyword evidence="2" id="KW-1185">Reference proteome</keyword>
<feature type="region of interest" description="Disordered" evidence="1">
    <location>
        <begin position="40"/>
        <end position="112"/>
    </location>
</feature>
<proteinExistence type="predicted"/>
<feature type="compositionally biased region" description="Polar residues" evidence="1">
    <location>
        <begin position="76"/>
        <end position="85"/>
    </location>
</feature>
<evidence type="ECO:0000256" key="1">
    <source>
        <dbReference type="SAM" id="MobiDB-lite"/>
    </source>
</evidence>
<evidence type="ECO:0000313" key="2">
    <source>
        <dbReference type="Proteomes" id="UP000887578"/>
    </source>
</evidence>
<dbReference type="AlphaFoldDB" id="A0A914RD09"/>
<accession>A0A914RD09</accession>
<protein>
    <submittedName>
        <fullName evidence="3">Uncharacterized protein</fullName>
    </submittedName>
</protein>
<dbReference type="WBParaSite" id="PDA_v2.g953.t1">
    <property type="protein sequence ID" value="PDA_v2.g953.t1"/>
    <property type="gene ID" value="PDA_v2.g953"/>
</dbReference>
<evidence type="ECO:0000313" key="3">
    <source>
        <dbReference type="WBParaSite" id="PDA_v2.g953.t1"/>
    </source>
</evidence>
<feature type="region of interest" description="Disordered" evidence="1">
    <location>
        <begin position="132"/>
        <end position="151"/>
    </location>
</feature>
<feature type="region of interest" description="Disordered" evidence="1">
    <location>
        <begin position="165"/>
        <end position="200"/>
    </location>
</feature>
<feature type="compositionally biased region" description="Low complexity" evidence="1">
    <location>
        <begin position="175"/>
        <end position="200"/>
    </location>
</feature>
<reference evidence="3" key="1">
    <citation type="submission" date="2022-11" db="UniProtKB">
        <authorList>
            <consortium name="WormBaseParasite"/>
        </authorList>
    </citation>
    <scope>IDENTIFICATION</scope>
</reference>
<feature type="compositionally biased region" description="Basic and acidic residues" evidence="1">
    <location>
        <begin position="86"/>
        <end position="102"/>
    </location>
</feature>
<name>A0A914RD09_9BILA</name>
<organism evidence="2 3">
    <name type="scientific">Panagrolaimus davidi</name>
    <dbReference type="NCBI Taxonomy" id="227884"/>
    <lineage>
        <taxon>Eukaryota</taxon>
        <taxon>Metazoa</taxon>
        <taxon>Ecdysozoa</taxon>
        <taxon>Nematoda</taxon>
        <taxon>Chromadorea</taxon>
        <taxon>Rhabditida</taxon>
        <taxon>Tylenchina</taxon>
        <taxon>Panagrolaimomorpha</taxon>
        <taxon>Panagrolaimoidea</taxon>
        <taxon>Panagrolaimidae</taxon>
        <taxon>Panagrolaimus</taxon>
    </lineage>
</organism>
<feature type="compositionally biased region" description="Polar residues" evidence="1">
    <location>
        <begin position="49"/>
        <end position="68"/>
    </location>
</feature>
<sequence>MKVINPTYIGPLEEVIIIDPRRQLSEVRYTPPKAPAYVEIKSHFGDGSGSENASVLMQTSSLSQNQDHSTTEGHSKSATPDLTSESTDKDGTPGKSDEERYTAWDQGAPDYQGRDAFSFIKKQIESVLHESLPQAVQDPIKPEEPLPSPEPEIKNVITENVVPETAGIHEGLPPTLQEHLSSETSSEQQQQQSEQQHQQE</sequence>
<dbReference type="Proteomes" id="UP000887578">
    <property type="component" value="Unplaced"/>
</dbReference>